<accession>A0AAD6CDX1</accession>
<dbReference type="EMBL" id="JAPVEA010000002">
    <property type="protein sequence ID" value="KAJ5461036.1"/>
    <property type="molecule type" value="Genomic_DNA"/>
</dbReference>
<evidence type="ECO:0000313" key="2">
    <source>
        <dbReference type="Proteomes" id="UP001213681"/>
    </source>
</evidence>
<reference evidence="1" key="1">
    <citation type="submission" date="2022-12" db="EMBL/GenBank/DDBJ databases">
        <authorList>
            <person name="Petersen C."/>
        </authorList>
    </citation>
    <scope>NUCLEOTIDE SEQUENCE</scope>
    <source>
        <strain evidence="1">IBT 16125</strain>
    </source>
</reference>
<feature type="non-terminal residue" evidence="1">
    <location>
        <position position="135"/>
    </location>
</feature>
<keyword evidence="2" id="KW-1185">Reference proteome</keyword>
<reference evidence="1" key="2">
    <citation type="journal article" date="2023" name="IMA Fungus">
        <title>Comparative genomic study of the Penicillium genus elucidates a diverse pangenome and 15 lateral gene transfer events.</title>
        <authorList>
            <person name="Petersen C."/>
            <person name="Sorensen T."/>
            <person name="Nielsen M.R."/>
            <person name="Sondergaard T.E."/>
            <person name="Sorensen J.L."/>
            <person name="Fitzpatrick D.A."/>
            <person name="Frisvad J.C."/>
            <person name="Nielsen K.L."/>
        </authorList>
    </citation>
    <scope>NUCLEOTIDE SEQUENCE</scope>
    <source>
        <strain evidence="1">IBT 16125</strain>
    </source>
</reference>
<dbReference type="AlphaFoldDB" id="A0AAD6CDX1"/>
<sequence>MKDLNVTTYIVVCPKTIRASDCGILGDGITVIAGPTFAEIRQANNLNNTASLSCHVTGTTYASCHARQTISVQATLAPKDLNWMNIPIISTTEEAIFAPSSLPSVIATKITTDASSISQATAIQEPTENKGTAIS</sequence>
<protein>
    <submittedName>
        <fullName evidence="1">Uncharacterized protein</fullName>
    </submittedName>
</protein>
<comment type="caution">
    <text evidence="1">The sequence shown here is derived from an EMBL/GenBank/DDBJ whole genome shotgun (WGS) entry which is preliminary data.</text>
</comment>
<evidence type="ECO:0000313" key="1">
    <source>
        <dbReference type="EMBL" id="KAJ5461036.1"/>
    </source>
</evidence>
<name>A0AAD6CDX1_9EURO</name>
<gene>
    <name evidence="1" type="ORF">N7458_002588</name>
</gene>
<dbReference type="Proteomes" id="UP001213681">
    <property type="component" value="Unassembled WGS sequence"/>
</dbReference>
<proteinExistence type="predicted"/>
<dbReference type="RefSeq" id="XP_056770078.1">
    <property type="nucleotide sequence ID" value="XM_056905971.1"/>
</dbReference>
<organism evidence="1 2">
    <name type="scientific">Penicillium daleae</name>
    <dbReference type="NCBI Taxonomy" id="63821"/>
    <lineage>
        <taxon>Eukaryota</taxon>
        <taxon>Fungi</taxon>
        <taxon>Dikarya</taxon>
        <taxon>Ascomycota</taxon>
        <taxon>Pezizomycotina</taxon>
        <taxon>Eurotiomycetes</taxon>
        <taxon>Eurotiomycetidae</taxon>
        <taxon>Eurotiales</taxon>
        <taxon>Aspergillaceae</taxon>
        <taxon>Penicillium</taxon>
    </lineage>
</organism>
<dbReference type="GeneID" id="81596214"/>